<dbReference type="Gene3D" id="3.30.479.30">
    <property type="entry name" value="Band 7 domain"/>
    <property type="match status" value="1"/>
</dbReference>
<dbReference type="InterPro" id="IPR001107">
    <property type="entry name" value="Band_7"/>
</dbReference>
<dbReference type="InterPro" id="IPR036013">
    <property type="entry name" value="Band_7/SPFH_dom_sf"/>
</dbReference>
<dbReference type="InParanoid" id="F0ZR53"/>
<keyword evidence="3" id="KW-0472">Membrane</keyword>
<dbReference type="eggNOG" id="KOG2620">
    <property type="taxonomic scope" value="Eukaryota"/>
</dbReference>
<dbReference type="KEGG" id="dpp:DICPUDRAFT_36493"/>
<dbReference type="PANTHER" id="PTHR43327:SF10">
    <property type="entry name" value="STOMATIN-LIKE PROTEIN 2, MITOCHONDRIAL"/>
    <property type="match status" value="1"/>
</dbReference>
<evidence type="ECO:0000256" key="2">
    <source>
        <dbReference type="SAM" id="MobiDB-lite"/>
    </source>
</evidence>
<gene>
    <name evidence="5" type="ORF">DICPUDRAFT_36493</name>
</gene>
<feature type="compositionally biased region" description="Basic and acidic residues" evidence="2">
    <location>
        <begin position="359"/>
        <end position="370"/>
    </location>
</feature>
<dbReference type="GeneID" id="10504248"/>
<dbReference type="VEuPathDB" id="AmoebaDB:DICPUDRAFT_36493"/>
<name>F0ZR53_DICPU</name>
<dbReference type="GO" id="GO:0005739">
    <property type="term" value="C:mitochondrion"/>
    <property type="evidence" value="ECO:0000318"/>
    <property type="project" value="GO_Central"/>
</dbReference>
<organism evidence="5 6">
    <name type="scientific">Dictyostelium purpureum</name>
    <name type="common">Slime mold</name>
    <dbReference type="NCBI Taxonomy" id="5786"/>
    <lineage>
        <taxon>Eukaryota</taxon>
        <taxon>Amoebozoa</taxon>
        <taxon>Evosea</taxon>
        <taxon>Eumycetozoa</taxon>
        <taxon>Dictyostelia</taxon>
        <taxon>Dictyosteliales</taxon>
        <taxon>Dictyosteliaceae</taxon>
        <taxon>Dictyostelium</taxon>
    </lineage>
</organism>
<dbReference type="OMA" id="PRNFTWR"/>
<dbReference type="GO" id="GO:0098552">
    <property type="term" value="C:side of membrane"/>
    <property type="evidence" value="ECO:0007669"/>
    <property type="project" value="UniProtKB-ARBA"/>
</dbReference>
<keyword evidence="3" id="KW-1133">Transmembrane helix</keyword>
<dbReference type="CDD" id="cd08829">
    <property type="entry name" value="SPFH_paraslipin"/>
    <property type="match status" value="1"/>
</dbReference>
<dbReference type="PANTHER" id="PTHR43327">
    <property type="entry name" value="STOMATIN-LIKE PROTEIN 2, MITOCHONDRIAL"/>
    <property type="match status" value="1"/>
</dbReference>
<feature type="compositionally biased region" description="Low complexity" evidence="2">
    <location>
        <begin position="341"/>
        <end position="352"/>
    </location>
</feature>
<comment type="similarity">
    <text evidence="1">Belongs to the band 7/mec-2 family.</text>
</comment>
<dbReference type="AlphaFoldDB" id="F0ZR53"/>
<dbReference type="OrthoDB" id="434619at2759"/>
<dbReference type="GO" id="GO:0005886">
    <property type="term" value="C:plasma membrane"/>
    <property type="evidence" value="ECO:0007669"/>
    <property type="project" value="UniProtKB-ARBA"/>
</dbReference>
<dbReference type="FunFam" id="3.30.479.30:FF:000004">
    <property type="entry name" value="Putative membrane protease family, stomatin"/>
    <property type="match status" value="1"/>
</dbReference>
<dbReference type="SUPFAM" id="SSF117892">
    <property type="entry name" value="Band 7/SPFH domain"/>
    <property type="match status" value="1"/>
</dbReference>
<sequence>MAIPAGAIAGIVIGVLLIILLFVLYHSIFIVQQSEGIVIERLGRFHKVLDSGINFVIPIIDSPRNFTWRKTLITHDGTITDVVKTSTRIDLRESVFNFLKQEVYTKDTVLLDVHALMYFRIFDIKKAIYEVDDLQGALSNTAQTQLKEVFGNMTFSEALESQTQINDHLVQEFSKLFSNWGLHISRMELLDLSPKSAISEAMKKQMVAERKRRGDFIKSEGEKAAMSLLADGKRMEYINLGIAEQESTRKKSEGNAEATVEMAQAESASLEYMSNALCEDTDSENPQTNYMISLSYLDMINNRRSVKVLHVPYKIDGIQSILSDFTSPYQNTLENNKTKVNKNNNNNNNNNTFKPQITKRPEKKDFSELD</sequence>
<evidence type="ECO:0000256" key="3">
    <source>
        <dbReference type="SAM" id="Phobius"/>
    </source>
</evidence>
<feature type="region of interest" description="Disordered" evidence="2">
    <location>
        <begin position="335"/>
        <end position="370"/>
    </location>
</feature>
<feature type="transmembrane region" description="Helical" evidence="3">
    <location>
        <begin position="6"/>
        <end position="31"/>
    </location>
</feature>
<evidence type="ECO:0000313" key="5">
    <source>
        <dbReference type="EMBL" id="EGC33577.1"/>
    </source>
</evidence>
<dbReference type="EMBL" id="GL871135">
    <property type="protein sequence ID" value="EGC33577.1"/>
    <property type="molecule type" value="Genomic_DNA"/>
</dbReference>
<dbReference type="RefSeq" id="XP_003289892.1">
    <property type="nucleotide sequence ID" value="XM_003289844.1"/>
</dbReference>
<accession>F0ZR53</accession>
<evidence type="ECO:0000256" key="1">
    <source>
        <dbReference type="ARBA" id="ARBA00008164"/>
    </source>
</evidence>
<dbReference type="SMART" id="SM00244">
    <property type="entry name" value="PHB"/>
    <property type="match status" value="1"/>
</dbReference>
<dbReference type="GO" id="GO:0007005">
    <property type="term" value="P:mitochondrion organization"/>
    <property type="evidence" value="ECO:0000318"/>
    <property type="project" value="GO_Central"/>
</dbReference>
<reference evidence="6" key="1">
    <citation type="journal article" date="2011" name="Genome Biol.">
        <title>Comparative genomics of the social amoebae Dictyostelium discoideum and Dictyostelium purpureum.</title>
        <authorList>
            <consortium name="US DOE Joint Genome Institute (JGI-PGF)"/>
            <person name="Sucgang R."/>
            <person name="Kuo A."/>
            <person name="Tian X."/>
            <person name="Salerno W."/>
            <person name="Parikh A."/>
            <person name="Feasley C.L."/>
            <person name="Dalin E."/>
            <person name="Tu H."/>
            <person name="Huang E."/>
            <person name="Barry K."/>
            <person name="Lindquist E."/>
            <person name="Shapiro H."/>
            <person name="Bruce D."/>
            <person name="Schmutz J."/>
            <person name="Salamov A."/>
            <person name="Fey P."/>
            <person name="Gaudet P."/>
            <person name="Anjard C."/>
            <person name="Babu M.M."/>
            <person name="Basu S."/>
            <person name="Bushmanova Y."/>
            <person name="van der Wel H."/>
            <person name="Katoh-Kurasawa M."/>
            <person name="Dinh C."/>
            <person name="Coutinho P.M."/>
            <person name="Saito T."/>
            <person name="Elias M."/>
            <person name="Schaap P."/>
            <person name="Kay R.R."/>
            <person name="Henrissat B."/>
            <person name="Eichinger L."/>
            <person name="Rivero F."/>
            <person name="Putnam N.H."/>
            <person name="West C.M."/>
            <person name="Loomis W.F."/>
            <person name="Chisholm R.L."/>
            <person name="Shaulsky G."/>
            <person name="Strassmann J.E."/>
            <person name="Queller D.C."/>
            <person name="Kuspa A."/>
            <person name="Grigoriev I.V."/>
        </authorList>
    </citation>
    <scope>NUCLEOTIDE SEQUENCE [LARGE SCALE GENOMIC DNA]</scope>
    <source>
        <strain evidence="6">QSDP1</strain>
    </source>
</reference>
<feature type="domain" description="Band 7" evidence="4">
    <location>
        <begin position="26"/>
        <end position="206"/>
    </location>
</feature>
<evidence type="ECO:0000259" key="4">
    <source>
        <dbReference type="SMART" id="SM00244"/>
    </source>
</evidence>
<dbReference type="FunCoup" id="F0ZR53">
    <property type="interactions" value="146"/>
</dbReference>
<evidence type="ECO:0000313" key="6">
    <source>
        <dbReference type="Proteomes" id="UP000001064"/>
    </source>
</evidence>
<dbReference type="Proteomes" id="UP000001064">
    <property type="component" value="Unassembled WGS sequence"/>
</dbReference>
<keyword evidence="6" id="KW-1185">Reference proteome</keyword>
<dbReference type="InterPro" id="IPR050710">
    <property type="entry name" value="Band7/mec-2_domain"/>
</dbReference>
<dbReference type="Pfam" id="PF01145">
    <property type="entry name" value="Band_7"/>
    <property type="match status" value="1"/>
</dbReference>
<keyword evidence="3" id="KW-0812">Transmembrane</keyword>
<dbReference type="STRING" id="5786.F0ZR53"/>
<proteinExistence type="inferred from homology"/>
<protein>
    <recommendedName>
        <fullName evidence="4">Band 7 domain-containing protein</fullName>
    </recommendedName>
</protein>